<feature type="domain" description="Glycosyltransferase 2-like" evidence="2">
    <location>
        <begin position="11"/>
        <end position="162"/>
    </location>
</feature>
<gene>
    <name evidence="3" type="ORF">GTP77_14195</name>
</gene>
<feature type="transmembrane region" description="Helical" evidence="1">
    <location>
        <begin position="231"/>
        <end position="253"/>
    </location>
</feature>
<keyword evidence="1" id="KW-0472">Membrane</keyword>
<dbReference type="InterPro" id="IPR050256">
    <property type="entry name" value="Glycosyltransferase_2"/>
</dbReference>
<dbReference type="AlphaFoldDB" id="A0A7X4KMT2"/>
<dbReference type="RefSeq" id="WP_161072808.1">
    <property type="nucleotide sequence ID" value="NZ_WWCU01000014.1"/>
</dbReference>
<evidence type="ECO:0000256" key="1">
    <source>
        <dbReference type="SAM" id="Phobius"/>
    </source>
</evidence>
<dbReference type="Proteomes" id="UP000450676">
    <property type="component" value="Unassembled WGS sequence"/>
</dbReference>
<dbReference type="EMBL" id="WWCU01000014">
    <property type="protein sequence ID" value="MYN08488.1"/>
    <property type="molecule type" value="Genomic_DNA"/>
</dbReference>
<reference evidence="3 4" key="1">
    <citation type="submission" date="2019-12" db="EMBL/GenBank/DDBJ databases">
        <title>Novel species isolated from a subtropical stream in China.</title>
        <authorList>
            <person name="Lu H."/>
        </authorList>
    </citation>
    <scope>NUCLEOTIDE SEQUENCE [LARGE SCALE GENOMIC DNA]</scope>
    <source>
        <strain evidence="3 4">FT127W</strain>
    </source>
</reference>
<keyword evidence="1" id="KW-0812">Transmembrane</keyword>
<evidence type="ECO:0000313" key="4">
    <source>
        <dbReference type="Proteomes" id="UP000450676"/>
    </source>
</evidence>
<dbReference type="InterPro" id="IPR001173">
    <property type="entry name" value="Glyco_trans_2-like"/>
</dbReference>
<dbReference type="Gene3D" id="3.90.550.10">
    <property type="entry name" value="Spore Coat Polysaccharide Biosynthesis Protein SpsA, Chain A"/>
    <property type="match status" value="1"/>
</dbReference>
<evidence type="ECO:0000259" key="2">
    <source>
        <dbReference type="Pfam" id="PF00535"/>
    </source>
</evidence>
<organism evidence="3 4">
    <name type="scientific">Pseudoduganella aquatica</name>
    <dbReference type="NCBI Taxonomy" id="2660641"/>
    <lineage>
        <taxon>Bacteria</taxon>
        <taxon>Pseudomonadati</taxon>
        <taxon>Pseudomonadota</taxon>
        <taxon>Betaproteobacteria</taxon>
        <taxon>Burkholderiales</taxon>
        <taxon>Oxalobacteraceae</taxon>
        <taxon>Telluria group</taxon>
        <taxon>Pseudoduganella</taxon>
    </lineage>
</organism>
<keyword evidence="4" id="KW-1185">Reference proteome</keyword>
<feature type="transmembrane region" description="Helical" evidence="1">
    <location>
        <begin position="265"/>
        <end position="291"/>
    </location>
</feature>
<dbReference type="PANTHER" id="PTHR48090">
    <property type="entry name" value="UNDECAPRENYL-PHOSPHATE 4-DEOXY-4-FORMAMIDO-L-ARABINOSE TRANSFERASE-RELATED"/>
    <property type="match status" value="1"/>
</dbReference>
<dbReference type="CDD" id="cd04179">
    <property type="entry name" value="DPM_DPG-synthase_like"/>
    <property type="match status" value="1"/>
</dbReference>
<dbReference type="PANTHER" id="PTHR48090:SF7">
    <property type="entry name" value="RFBJ PROTEIN"/>
    <property type="match status" value="1"/>
</dbReference>
<dbReference type="GO" id="GO:0016740">
    <property type="term" value="F:transferase activity"/>
    <property type="evidence" value="ECO:0007669"/>
    <property type="project" value="UniProtKB-KW"/>
</dbReference>
<keyword evidence="3" id="KW-0808">Transferase</keyword>
<protein>
    <submittedName>
        <fullName evidence="3">Glycosyltransferase</fullName>
    </submittedName>
</protein>
<comment type="caution">
    <text evidence="3">The sequence shown here is derived from an EMBL/GenBank/DDBJ whole genome shotgun (WGS) entry which is preliminary data.</text>
</comment>
<name>A0A7X4KMT2_9BURK</name>
<dbReference type="Pfam" id="PF00535">
    <property type="entry name" value="Glycos_transf_2"/>
    <property type="match status" value="1"/>
</dbReference>
<keyword evidence="1" id="KW-1133">Transmembrane helix</keyword>
<dbReference type="SUPFAM" id="SSF53448">
    <property type="entry name" value="Nucleotide-diphospho-sugar transferases"/>
    <property type="match status" value="1"/>
</dbReference>
<proteinExistence type="predicted"/>
<dbReference type="InterPro" id="IPR029044">
    <property type="entry name" value="Nucleotide-diphossugar_trans"/>
</dbReference>
<sequence>MPDPSPVRIAVLVPCYNEATTIAAIIRDFNRYLPSAQIFVFDNNSTDDTVRIAREAGAIVRHVPAQGKGSVVRRMFADVEADAYVMVDGDDTYDASVAPVLVERLLDEGLDMLVGSRVTEEQSAYRFGHRFGNRLLTGCLSAVFGRTFNDILSGYRVFSRRYVKSFAAHSAGFEIETELTVHALELRLPVAEVETVYKSRPEGSFSKLNTYRDGARILMTILRLFKSERPLAFFGIGFLLCTLLSAGLAVPLLATYLQTGLVPRLPTAVLCASLMLLGIILLVCGLILDAVTKARIEQKRFAYMAVPVFSRDAS</sequence>
<accession>A0A7X4KMT2</accession>
<evidence type="ECO:0000313" key="3">
    <source>
        <dbReference type="EMBL" id="MYN08488.1"/>
    </source>
</evidence>